<dbReference type="Proteomes" id="UP000321224">
    <property type="component" value="Unassembled WGS sequence"/>
</dbReference>
<dbReference type="EMBL" id="BJVY01000002">
    <property type="protein sequence ID" value="GEL68831.1"/>
    <property type="molecule type" value="Genomic_DNA"/>
</dbReference>
<sequence>MCPRPDIQEAPMRLLFRITPVLLGLALAACSGIRVNTNYDPTAVERIEDFRRYAWLPQPQGKDARVYNDIIDVRVRMAVDQELKARGYQRVDMSEDPDFLVGWQGAIDTKVSVDTVDSFYGYPWGPYWSPWSSFYGPYGYPYGMGGPRTYVREYDVGTLILDGVDAREQRLVWRGTAQAELHRNLSPDALQKKINDAVHKLLSRFPPRPEAS</sequence>
<reference evidence="2 3" key="1">
    <citation type="submission" date="2019-07" db="EMBL/GenBank/DDBJ databases">
        <title>Whole genome shotgun sequence of Myxococcus virescens NBRC 100334.</title>
        <authorList>
            <person name="Hosoyama A."/>
            <person name="Uohara A."/>
            <person name="Ohji S."/>
            <person name="Ichikawa N."/>
        </authorList>
    </citation>
    <scope>NUCLEOTIDE SEQUENCE [LARGE SCALE GENOMIC DNA]</scope>
    <source>
        <strain evidence="2 3">NBRC 100334</strain>
    </source>
</reference>
<dbReference type="PROSITE" id="PS51257">
    <property type="entry name" value="PROKAR_LIPOPROTEIN"/>
    <property type="match status" value="1"/>
</dbReference>
<organism evidence="2 3">
    <name type="scientific">Myxococcus virescens</name>
    <dbReference type="NCBI Taxonomy" id="83456"/>
    <lineage>
        <taxon>Bacteria</taxon>
        <taxon>Pseudomonadati</taxon>
        <taxon>Myxococcota</taxon>
        <taxon>Myxococcia</taxon>
        <taxon>Myxococcales</taxon>
        <taxon>Cystobacterineae</taxon>
        <taxon>Myxococcaceae</taxon>
        <taxon>Myxococcus</taxon>
    </lineage>
</organism>
<evidence type="ECO:0000259" key="1">
    <source>
        <dbReference type="Pfam" id="PF13590"/>
    </source>
</evidence>
<name>A0A511H5N1_9BACT</name>
<gene>
    <name evidence="2" type="ORF">MVI01_06150</name>
</gene>
<dbReference type="Pfam" id="PF13590">
    <property type="entry name" value="DUF4136"/>
    <property type="match status" value="1"/>
</dbReference>
<proteinExistence type="predicted"/>
<accession>A0A511H5N1</accession>
<keyword evidence="2" id="KW-0449">Lipoprotein</keyword>
<dbReference type="InterPro" id="IPR025411">
    <property type="entry name" value="DUF4136"/>
</dbReference>
<feature type="domain" description="DUF4136" evidence="1">
    <location>
        <begin position="35"/>
        <end position="207"/>
    </location>
</feature>
<evidence type="ECO:0000313" key="2">
    <source>
        <dbReference type="EMBL" id="GEL68831.1"/>
    </source>
</evidence>
<dbReference type="Gene3D" id="3.30.160.670">
    <property type="match status" value="1"/>
</dbReference>
<comment type="caution">
    <text evidence="2">The sequence shown here is derived from an EMBL/GenBank/DDBJ whole genome shotgun (WGS) entry which is preliminary data.</text>
</comment>
<dbReference type="AlphaFoldDB" id="A0A511H5N1"/>
<protein>
    <submittedName>
        <fullName evidence="2">Lipoprotein</fullName>
    </submittedName>
</protein>
<evidence type="ECO:0000313" key="3">
    <source>
        <dbReference type="Proteomes" id="UP000321224"/>
    </source>
</evidence>